<feature type="compositionally biased region" description="Low complexity" evidence="1">
    <location>
        <begin position="846"/>
        <end position="861"/>
    </location>
</feature>
<dbReference type="RefSeq" id="XP_022329193.1">
    <property type="nucleotide sequence ID" value="XM_022473485.1"/>
</dbReference>
<feature type="compositionally biased region" description="Polar residues" evidence="1">
    <location>
        <begin position="162"/>
        <end position="171"/>
    </location>
</feature>
<evidence type="ECO:0000313" key="4">
    <source>
        <dbReference type="RefSeq" id="XP_022329193.1"/>
    </source>
</evidence>
<name>A0A8B8DN61_CRAVI</name>
<feature type="compositionally biased region" description="Acidic residues" evidence="1">
    <location>
        <begin position="614"/>
        <end position="624"/>
    </location>
</feature>
<feature type="compositionally biased region" description="Low complexity" evidence="1">
    <location>
        <begin position="953"/>
        <end position="1005"/>
    </location>
</feature>
<feature type="compositionally biased region" description="Polar residues" evidence="1">
    <location>
        <begin position="740"/>
        <end position="760"/>
    </location>
</feature>
<dbReference type="OrthoDB" id="10687851at2759"/>
<evidence type="ECO:0000313" key="3">
    <source>
        <dbReference type="Proteomes" id="UP000694844"/>
    </source>
</evidence>
<feature type="chain" id="PRO_5034341159" evidence="2">
    <location>
        <begin position="18"/>
        <end position="1466"/>
    </location>
</feature>
<gene>
    <name evidence="4" type="primary">LOC111128073</name>
</gene>
<protein>
    <submittedName>
        <fullName evidence="4">Uncharacterized protein LOC111128073</fullName>
    </submittedName>
</protein>
<feature type="region of interest" description="Disordered" evidence="1">
    <location>
        <begin position="602"/>
        <end position="630"/>
    </location>
</feature>
<dbReference type="KEGG" id="cvn:111128073"/>
<feature type="compositionally biased region" description="Acidic residues" evidence="1">
    <location>
        <begin position="694"/>
        <end position="708"/>
    </location>
</feature>
<sequence length="1466" mass="163841">MMFACVVFLAAVVSLHAAPEHTGEANLAKGQTSNNSTEYNSNYDVMYEGNNGIMENSDYRILTAASLGLNGTETKAHFFIQEKLKSLIKDLNKVITKLPIETRDNVTNKLRDILLKYKRAEMTKFDAENDNLEQKEISEINKNADLLNNTDTTTNENRTEPLQPSSQGESDVNSFSDIITILSSNNLDEKSKQFLKDLLASSYNISANAGDATTLPPVHPSLFEFVIHGVRRQRIDNDKDDKEEEEDESEEKTAQSDSLNLSFPVEPLTNIFFEDESPKKLSTGQNTLPVSPMMSSVTRSSVSPKQINVNENNQQNTKPFDVIAQLPDILPHQEEVLLRMDKEHNPHHNSDTLFEHVPLSKLLSEPISNTNLWEVRSVRDKQPDRHISSTDIWGETRPNVAAHNEKQHEFDNVFLAGSSQTAGTLDLLSQLTNIFGDPQNNAEINKNADEDSHELHDDPFQEKSHNSNFQVNPTANTIRLEHKDTIHSKQPKTNLPELHTKAMGGPSELKPLNTFLASSLEKSPSELKLLNTFLASSLERTQSLDAASHFKKVPDPLQEINALENLLRLAEGFSPGDENQNSVSFKDQNVSTGDNLLMKILQDEDANKNTIDTGESESKEDDETERVVAPNVNTHNVLMGSTGSGNDENLSHISSVDLISALFPTERQRQVNVIRFTGIDDGQKEKIGKGDIIDSQESEEDTYDELSSTEDKKHPSGGVVALESENEKPSSTEVQKSDGKGNSQVNLSGVNTESASTESNGLEDFSLDRKSYIAALFDVSSQSSEKISGKDSSNSEAHTDLQSSRADDLDSIEQDSYELGITGQDSSISVEQKSSNSISSEKQPNNSTSTEQSSSKSGSNEQDSHNSGSSEQDSNHLNRNEQDSSNSGSSEQNSQDSNSNESNSSSGRSEQYSSNSSSDVNSSNSDSSEDSSYSDSSEKNSSNSASSEEDSSNSDSSEGDSSSSNSSEDSSNSGSSEDYSSSSNSSEEDSSSSNSSKENSSSSDSSEGDSSDSASSENDSSHSDSSLEDSRNESSDSSDDSSKVSESGSVSESSSEEEGLLPIDTIPRVQKPADLPQQPNTRPELPVDHTLPPLIGPQNDEKYVPILPDQKGRVDEIPQDEEIILRNPNNNRNFEDGWDNALNIFKPIENDDDLFFAIQNIDISLPKELEEKNHYEEKKTGYGYNRIRDLLSKYDKLRKTYQKGYSKLSDYKAERSYDNKAKDYIQPSKYSGYSTYPDDSNRYGRVRTYSNDVGYIQPTKYTRYSTSYQDHSNSYGRDRTYNYEDYIQPNKYIRHPIYSDNIHSKNPRKRYGDSSKLLMHDDSKYEKFTVNGQKVFKLSSNELKELNQLYRASEHPNRPGSFDTHVNSNPYPVFRGRQRILNDPMPDYIFRGLTSQNFRTYGGRRLNHRDLINRMLHNRRLSEHRGWISSPERPFTRRRILGEHVSLHPHGNRDFIYPNIHRHRLR</sequence>
<evidence type="ECO:0000256" key="1">
    <source>
        <dbReference type="SAM" id="MobiDB-lite"/>
    </source>
</evidence>
<feature type="compositionally biased region" description="Acidic residues" evidence="1">
    <location>
        <begin position="241"/>
        <end position="250"/>
    </location>
</feature>
<feature type="region of interest" description="Disordered" evidence="1">
    <location>
        <begin position="146"/>
        <end position="171"/>
    </location>
</feature>
<keyword evidence="3" id="KW-1185">Reference proteome</keyword>
<feature type="region of interest" description="Disordered" evidence="1">
    <location>
        <begin position="778"/>
        <end position="1100"/>
    </location>
</feature>
<accession>A0A8B8DN61</accession>
<feature type="compositionally biased region" description="Low complexity" evidence="1">
    <location>
        <begin position="146"/>
        <end position="156"/>
    </location>
</feature>
<feature type="region of interest" description="Disordered" evidence="1">
    <location>
        <begin position="450"/>
        <end position="470"/>
    </location>
</feature>
<feature type="region of interest" description="Disordered" evidence="1">
    <location>
        <begin position="234"/>
        <end position="260"/>
    </location>
</feature>
<feature type="compositionally biased region" description="Low complexity" evidence="1">
    <location>
        <begin position="1044"/>
        <end position="1053"/>
    </location>
</feature>
<feature type="signal peptide" evidence="2">
    <location>
        <begin position="1"/>
        <end position="17"/>
    </location>
</feature>
<dbReference type="Proteomes" id="UP000694844">
    <property type="component" value="Chromosome 4"/>
</dbReference>
<feature type="compositionally biased region" description="Basic and acidic residues" evidence="1">
    <location>
        <begin position="725"/>
        <end position="739"/>
    </location>
</feature>
<reference evidence="4" key="1">
    <citation type="submission" date="2025-08" db="UniProtKB">
        <authorList>
            <consortium name="RefSeq"/>
        </authorList>
    </citation>
    <scope>IDENTIFICATION</scope>
    <source>
        <tissue evidence="4">Whole sample</tissue>
    </source>
</reference>
<feature type="compositionally biased region" description="Basic and acidic residues" evidence="1">
    <location>
        <begin position="450"/>
        <end position="465"/>
    </location>
</feature>
<dbReference type="GeneID" id="111128073"/>
<feature type="compositionally biased region" description="Basic and acidic residues" evidence="1">
    <location>
        <begin position="873"/>
        <end position="882"/>
    </location>
</feature>
<feature type="region of interest" description="Disordered" evidence="1">
    <location>
        <begin position="685"/>
        <end position="762"/>
    </location>
</feature>
<keyword evidence="2" id="KW-0732">Signal</keyword>
<evidence type="ECO:0000256" key="2">
    <source>
        <dbReference type="SAM" id="SignalP"/>
    </source>
</evidence>
<feature type="compositionally biased region" description="Polar residues" evidence="1">
    <location>
        <begin position="779"/>
        <end position="804"/>
    </location>
</feature>
<proteinExistence type="predicted"/>
<feature type="compositionally biased region" description="Low complexity" evidence="1">
    <location>
        <begin position="883"/>
        <end position="946"/>
    </location>
</feature>
<feature type="compositionally biased region" description="Polar residues" evidence="1">
    <location>
        <begin position="823"/>
        <end position="845"/>
    </location>
</feature>
<organism evidence="3 4">
    <name type="scientific">Crassostrea virginica</name>
    <name type="common">Eastern oyster</name>
    <dbReference type="NCBI Taxonomy" id="6565"/>
    <lineage>
        <taxon>Eukaryota</taxon>
        <taxon>Metazoa</taxon>
        <taxon>Spiralia</taxon>
        <taxon>Lophotrochozoa</taxon>
        <taxon>Mollusca</taxon>
        <taxon>Bivalvia</taxon>
        <taxon>Autobranchia</taxon>
        <taxon>Pteriomorphia</taxon>
        <taxon>Ostreida</taxon>
        <taxon>Ostreoidea</taxon>
        <taxon>Ostreidae</taxon>
        <taxon>Crassostrea</taxon>
    </lineage>
</organism>